<proteinExistence type="predicted"/>
<sequence>MKDNINEIIKNIIEFMWKEYGVIIVFSNEKLIEKNQLAFYKSIIIEKREKLDIIKVNLNNINSYKKDLGINETKLFVLLHEIAHFLLLKAKYKQQEIYADLIAYFIIQELIFKENFINIISNILELIDFENFSKIDESISKDLKDISKLFIYKYRKFLKINK</sequence>
<name>A0A2B7YMQ9_FUSNP</name>
<dbReference type="AlphaFoldDB" id="A0A2B7YMQ9"/>
<dbReference type="RefSeq" id="WP_098702430.1">
    <property type="nucleotide sequence ID" value="NZ_NJGI01000001.1"/>
</dbReference>
<gene>
    <name evidence="1" type="ORF">RN96_04185</name>
</gene>
<evidence type="ECO:0000313" key="1">
    <source>
        <dbReference type="EMBL" id="PGH22351.1"/>
    </source>
</evidence>
<organism evidence="1 2">
    <name type="scientific">Fusobacterium nucleatum subsp. polymorphum</name>
    <name type="common">Fusobacterium polymorphum</name>
    <dbReference type="NCBI Taxonomy" id="76857"/>
    <lineage>
        <taxon>Bacteria</taxon>
        <taxon>Fusobacteriati</taxon>
        <taxon>Fusobacteriota</taxon>
        <taxon>Fusobacteriia</taxon>
        <taxon>Fusobacteriales</taxon>
        <taxon>Fusobacteriaceae</taxon>
        <taxon>Fusobacterium</taxon>
    </lineage>
</organism>
<dbReference type="Proteomes" id="UP000222862">
    <property type="component" value="Unassembled WGS sequence"/>
</dbReference>
<dbReference type="EMBL" id="NJGI01000001">
    <property type="protein sequence ID" value="PGH22351.1"/>
    <property type="molecule type" value="Genomic_DNA"/>
</dbReference>
<protein>
    <submittedName>
        <fullName evidence="1">Uncharacterized protein</fullName>
    </submittedName>
</protein>
<evidence type="ECO:0000313" key="2">
    <source>
        <dbReference type="Proteomes" id="UP000222862"/>
    </source>
</evidence>
<accession>A0A2B7YMQ9</accession>
<comment type="caution">
    <text evidence="1">The sequence shown here is derived from an EMBL/GenBank/DDBJ whole genome shotgun (WGS) entry which is preliminary data.</text>
</comment>
<reference evidence="1 2" key="1">
    <citation type="submission" date="2017-06" db="EMBL/GenBank/DDBJ databases">
        <title>Genome sequencing of Fusobacterium nucleatum subsp. polymorphum KCOM 1232 (=ChDC F37).</title>
        <authorList>
            <person name="Kook J.-K."/>
            <person name="Park S.-N."/>
            <person name="Lim Y.K."/>
            <person name="Roh H."/>
        </authorList>
    </citation>
    <scope>NUCLEOTIDE SEQUENCE [LARGE SCALE GENOMIC DNA]</scope>
    <source>
        <strain evidence="2">KCOM 1232 ( ChDC F37)</strain>
    </source>
</reference>